<dbReference type="AlphaFoldDB" id="A0A4Q2DBG0"/>
<keyword evidence="1" id="KW-0677">Repeat</keyword>
<evidence type="ECO:0000313" key="4">
    <source>
        <dbReference type="Proteomes" id="UP000290288"/>
    </source>
</evidence>
<comment type="caution">
    <text evidence="3">The sequence shown here is derived from an EMBL/GenBank/DDBJ whole genome shotgun (WGS) entry which is preliminary data.</text>
</comment>
<organism evidence="3 4">
    <name type="scientific">Candolleomyces aberdarensis</name>
    <dbReference type="NCBI Taxonomy" id="2316362"/>
    <lineage>
        <taxon>Eukaryota</taxon>
        <taxon>Fungi</taxon>
        <taxon>Dikarya</taxon>
        <taxon>Basidiomycota</taxon>
        <taxon>Agaricomycotina</taxon>
        <taxon>Agaricomycetes</taxon>
        <taxon>Agaricomycetidae</taxon>
        <taxon>Agaricales</taxon>
        <taxon>Agaricineae</taxon>
        <taxon>Psathyrellaceae</taxon>
        <taxon>Candolleomyces</taxon>
    </lineage>
</organism>
<feature type="domain" description="Nephrocystin 3-like N-terminal" evidence="2">
    <location>
        <begin position="399"/>
        <end position="503"/>
    </location>
</feature>
<feature type="domain" description="Nephrocystin 3-like N-terminal" evidence="2">
    <location>
        <begin position="25"/>
        <end position="128"/>
    </location>
</feature>
<dbReference type="STRING" id="2316362.A0A4Q2DBG0"/>
<protein>
    <recommendedName>
        <fullName evidence="2">Nephrocystin 3-like N-terminal domain-containing protein</fullName>
    </recommendedName>
</protein>
<name>A0A4Q2DBG0_9AGAR</name>
<reference evidence="3 4" key="1">
    <citation type="submission" date="2019-01" db="EMBL/GenBank/DDBJ databases">
        <title>Draft genome sequence of Psathyrella aberdarensis IHI B618.</title>
        <authorList>
            <person name="Buettner E."/>
            <person name="Kellner H."/>
        </authorList>
    </citation>
    <scope>NUCLEOTIDE SEQUENCE [LARGE SCALE GENOMIC DNA]</scope>
    <source>
        <strain evidence="3 4">IHI B618</strain>
    </source>
</reference>
<sequence length="878" mass="99481">MVDSPSAPYAPTCHPGTKEAVTGDIMAWARDPMAARMLWLSGPAGGGKSCIQRKIVQLLTDEGFHVSCFFFSIRESETSNESRFITTLAAQLAEHIPGLKWYIEKAIKMDHRIFTRSLESQVEGLIFKPLQALEDWAPNRLKGLFKRAFMSYQDDPSTWTRANVVVIDGLDECVDEKEQAHILHLICVLANHSQFPFRFVIASRPEFAIRTTFSSSSLSTLTRIVRLEAYEADEDIRQFLKVEFNRLKSEHPASKSIPADWPSTEDEDELVAKASGQFVYVSKTILRLSDFTILPYQILGPTTPLKPSILKQNTVTTPKAKCVYLLVRASKTDRLLRQVDDQMVTLLAHCIPEALYDSHLITSIGSSMHPKTRLGVLNALEKWILAPRTEPSSSSGINASSKTLLWFSGPLGYGKTTILRELAKRCTKNNQLLASYFFSTHSLHSTDGARYFVPTVAYQIASNVPGLWDFVESAVQEDPQIFERSAEDQMLSLVFQPLERCLRYSTRYRYWWRRLKASIISSTQSRDHWSKKLEQSTAFRKIYNEWWNRNIIVVDGLDECIGMEEQRQVIGLMAWAGKHRKFPLRFVASGPAETRNIAESFDVARRSKVVVNIALDTYADEADLKAYLEDEFARVRGTRSINRSALDWPGKQVVELLVKKAHRRFVYLATFIAFIDVPNGSPVELLDWLISSIPPQNTADHTKPTTELDVLYTAILHYHPGDIPAGAILDLRKTILHSLIFSGRDFGSMDEIDEYLSVKPGLVMEALQHLHSVISISQPVPPDLSTEPSANAPDVPVTRPWQKIWFRHKSMWDFLVSQQRSGDMHQFVPREKMSGIQRLFVSKGMEAIPDSRFWAVPSTSIEQLGLEGDLEDREKDVG</sequence>
<proteinExistence type="predicted"/>
<dbReference type="PANTHER" id="PTHR10039">
    <property type="entry name" value="AMELOGENIN"/>
    <property type="match status" value="1"/>
</dbReference>
<dbReference type="OrthoDB" id="2662290at2759"/>
<dbReference type="Gene3D" id="3.40.50.300">
    <property type="entry name" value="P-loop containing nucleotide triphosphate hydrolases"/>
    <property type="match status" value="2"/>
</dbReference>
<evidence type="ECO:0000256" key="1">
    <source>
        <dbReference type="ARBA" id="ARBA00022737"/>
    </source>
</evidence>
<gene>
    <name evidence="3" type="ORF">EST38_g8846</name>
</gene>
<evidence type="ECO:0000313" key="3">
    <source>
        <dbReference type="EMBL" id="RXW17010.1"/>
    </source>
</evidence>
<dbReference type="SUPFAM" id="SSF52540">
    <property type="entry name" value="P-loop containing nucleoside triphosphate hydrolases"/>
    <property type="match status" value="2"/>
</dbReference>
<dbReference type="InterPro" id="IPR056884">
    <property type="entry name" value="NPHP3-like_N"/>
</dbReference>
<dbReference type="Proteomes" id="UP000290288">
    <property type="component" value="Unassembled WGS sequence"/>
</dbReference>
<keyword evidence="4" id="KW-1185">Reference proteome</keyword>
<dbReference type="Pfam" id="PF24883">
    <property type="entry name" value="NPHP3_N"/>
    <property type="match status" value="2"/>
</dbReference>
<evidence type="ECO:0000259" key="2">
    <source>
        <dbReference type="Pfam" id="PF24883"/>
    </source>
</evidence>
<accession>A0A4Q2DBG0</accession>
<dbReference type="InterPro" id="IPR027417">
    <property type="entry name" value="P-loop_NTPase"/>
</dbReference>
<dbReference type="EMBL" id="SDEE01000379">
    <property type="protein sequence ID" value="RXW17010.1"/>
    <property type="molecule type" value="Genomic_DNA"/>
</dbReference>